<feature type="compositionally biased region" description="Polar residues" evidence="3">
    <location>
        <begin position="41"/>
        <end position="60"/>
    </location>
</feature>
<protein>
    <submittedName>
        <fullName evidence="5">Site-specific integrase</fullName>
    </submittedName>
</protein>
<keyword evidence="2" id="KW-0233">DNA recombination</keyword>
<dbReference type="PANTHER" id="PTHR30349">
    <property type="entry name" value="PHAGE INTEGRASE-RELATED"/>
    <property type="match status" value="1"/>
</dbReference>
<sequence>MKLKKKIPFTFRVQTIKFTPTPKRHLFFGDGLMPSVVIEKTSPQNPNCTKTSVRARSNTGDPLKGQKKRTFKNPAQAEAFKKKLVAQFAKGDFSFFSQTQKHLSMSDVINACISSPRFIGLKAERASLLKRVALTSFGAAPADQLKAHHWFNLAEHMHDKWGNQPQTIAHNMSVLRSTLQDCNTILQLEIELDGNAAATKTARRRGYISRSAERTRRPSEDELNSITLELKKQSLNSRHKVPMLDIFEFAQETAARRGEICSEKICWGNWNAENRTLTISNRKTPYKDKKIHSTFELSPKAIEIIERQPRGKDSDPIFPYKADSVSAAWQRTMKKLEIEDLHFHDLRAEALCRLYEANWSLPAISKVSGHRDLNILNNIYLRFYPTQPCRLAA</sequence>
<dbReference type="PROSITE" id="PS51898">
    <property type="entry name" value="TYR_RECOMBINASE"/>
    <property type="match status" value="1"/>
</dbReference>
<feature type="region of interest" description="Disordered" evidence="3">
    <location>
        <begin position="41"/>
        <end position="68"/>
    </location>
</feature>
<name>A0ABV4N344_9VIBR</name>
<accession>A0ABV4N344</accession>
<dbReference type="EMBL" id="JBFSSG010000079">
    <property type="protein sequence ID" value="MEZ8723827.1"/>
    <property type="molecule type" value="Genomic_DNA"/>
</dbReference>
<dbReference type="InterPro" id="IPR013762">
    <property type="entry name" value="Integrase-like_cat_sf"/>
</dbReference>
<evidence type="ECO:0000313" key="6">
    <source>
        <dbReference type="Proteomes" id="UP001570071"/>
    </source>
</evidence>
<dbReference type="InterPro" id="IPR002104">
    <property type="entry name" value="Integrase_catalytic"/>
</dbReference>
<evidence type="ECO:0000256" key="3">
    <source>
        <dbReference type="SAM" id="MobiDB-lite"/>
    </source>
</evidence>
<evidence type="ECO:0000259" key="4">
    <source>
        <dbReference type="PROSITE" id="PS51898"/>
    </source>
</evidence>
<comment type="caution">
    <text evidence="5">The sequence shown here is derived from an EMBL/GenBank/DDBJ whole genome shotgun (WGS) entry which is preliminary data.</text>
</comment>
<organism evidence="5 6">
    <name type="scientific">Vibrio pomeroyi</name>
    <dbReference type="NCBI Taxonomy" id="198832"/>
    <lineage>
        <taxon>Bacteria</taxon>
        <taxon>Pseudomonadati</taxon>
        <taxon>Pseudomonadota</taxon>
        <taxon>Gammaproteobacteria</taxon>
        <taxon>Vibrionales</taxon>
        <taxon>Vibrionaceae</taxon>
        <taxon>Vibrio</taxon>
    </lineage>
</organism>
<keyword evidence="1" id="KW-0229">DNA integration</keyword>
<reference evidence="5 6" key="1">
    <citation type="journal article" date="2024" name="ISME J.">
        <title>Tailless and filamentous prophages are predominant in marine Vibrio.</title>
        <authorList>
            <person name="Steensen K."/>
            <person name="Seneca J."/>
            <person name="Bartlau N."/>
            <person name="Yu X.A."/>
            <person name="Hussain F.A."/>
            <person name="Polz M.F."/>
        </authorList>
    </citation>
    <scope>NUCLEOTIDE SEQUENCE [LARGE SCALE GENOMIC DNA]</scope>
    <source>
        <strain evidence="5 6">10N.239.312.F12</strain>
    </source>
</reference>
<evidence type="ECO:0000256" key="2">
    <source>
        <dbReference type="ARBA" id="ARBA00023172"/>
    </source>
</evidence>
<proteinExistence type="predicted"/>
<evidence type="ECO:0000256" key="1">
    <source>
        <dbReference type="ARBA" id="ARBA00022908"/>
    </source>
</evidence>
<evidence type="ECO:0000313" key="5">
    <source>
        <dbReference type="EMBL" id="MEZ8723827.1"/>
    </source>
</evidence>
<dbReference type="Proteomes" id="UP001570071">
    <property type="component" value="Unassembled WGS sequence"/>
</dbReference>
<gene>
    <name evidence="5" type="ORF">AB6D66_22360</name>
</gene>
<dbReference type="InterPro" id="IPR050090">
    <property type="entry name" value="Tyrosine_recombinase_XerCD"/>
</dbReference>
<dbReference type="Pfam" id="PF00589">
    <property type="entry name" value="Phage_integrase"/>
    <property type="match status" value="1"/>
</dbReference>
<dbReference type="CDD" id="cd00796">
    <property type="entry name" value="INT_Rci_Hp1_C"/>
    <property type="match status" value="1"/>
</dbReference>
<dbReference type="PANTHER" id="PTHR30349:SF94">
    <property type="entry name" value="INTEGRASE_RECOMBINASE HI_1414-RELATED"/>
    <property type="match status" value="1"/>
</dbReference>
<dbReference type="RefSeq" id="WP_372126138.1">
    <property type="nucleotide sequence ID" value="NZ_JBFSSG010000079.1"/>
</dbReference>
<keyword evidence="6" id="KW-1185">Reference proteome</keyword>
<dbReference type="SUPFAM" id="SSF56349">
    <property type="entry name" value="DNA breaking-rejoining enzymes"/>
    <property type="match status" value="1"/>
</dbReference>
<feature type="domain" description="Tyr recombinase" evidence="4">
    <location>
        <begin position="213"/>
        <end position="393"/>
    </location>
</feature>
<dbReference type="Gene3D" id="1.10.443.10">
    <property type="entry name" value="Intergrase catalytic core"/>
    <property type="match status" value="1"/>
</dbReference>
<dbReference type="InterPro" id="IPR011010">
    <property type="entry name" value="DNA_brk_join_enz"/>
</dbReference>